<dbReference type="PANTHER" id="PTHR11575">
    <property type="entry name" value="5'-NUCLEOTIDASE-RELATED"/>
    <property type="match status" value="1"/>
</dbReference>
<dbReference type="InterPro" id="IPR006311">
    <property type="entry name" value="TAT_signal"/>
</dbReference>
<dbReference type="InterPro" id="IPR036907">
    <property type="entry name" value="5'-Nucleotdase_C_sf"/>
</dbReference>
<protein>
    <submittedName>
        <fullName evidence="5">2',3'-cyclic-nucleotide 2'-phosphodiesterase / 3'-nucleotidase</fullName>
    </submittedName>
</protein>
<reference evidence="5 6" key="1">
    <citation type="submission" date="2016-10" db="EMBL/GenBank/DDBJ databases">
        <authorList>
            <person name="de Groot N.N."/>
        </authorList>
    </citation>
    <scope>NUCLEOTIDE SEQUENCE [LARGE SCALE GENOMIC DNA]</scope>
    <source>
        <strain evidence="5 6">SLAS-1</strain>
    </source>
</reference>
<dbReference type="EMBL" id="FNGO01000003">
    <property type="protein sequence ID" value="SDL28842.1"/>
    <property type="molecule type" value="Genomic_DNA"/>
</dbReference>
<gene>
    <name evidence="5" type="ORF">SAMN04488692_10365</name>
</gene>
<dbReference type="InterPro" id="IPR004843">
    <property type="entry name" value="Calcineurin-like_PHP"/>
</dbReference>
<name>A0A1G9IUQ3_9FIRM</name>
<feature type="domain" description="Calcineurin-like phosphoesterase" evidence="3">
    <location>
        <begin position="53"/>
        <end position="286"/>
    </location>
</feature>
<dbReference type="NCBIfam" id="NF006938">
    <property type="entry name" value="PRK09420.1"/>
    <property type="match status" value="1"/>
</dbReference>
<dbReference type="InterPro" id="IPR006179">
    <property type="entry name" value="5_nucleotidase/apyrase"/>
</dbReference>
<accession>A0A1G9IUQ3</accession>
<comment type="similarity">
    <text evidence="2">Belongs to the 5'-nucleotidase family.</text>
</comment>
<dbReference type="OrthoDB" id="9800780at2"/>
<dbReference type="GO" id="GO:0009166">
    <property type="term" value="P:nucleotide catabolic process"/>
    <property type="evidence" value="ECO:0007669"/>
    <property type="project" value="InterPro"/>
</dbReference>
<dbReference type="InterPro" id="IPR029052">
    <property type="entry name" value="Metallo-depent_PP-like"/>
</dbReference>
<keyword evidence="2" id="KW-0547">Nucleotide-binding</keyword>
<evidence type="ECO:0000313" key="5">
    <source>
        <dbReference type="EMBL" id="SDL28842.1"/>
    </source>
</evidence>
<keyword evidence="6" id="KW-1185">Reference proteome</keyword>
<dbReference type="PRINTS" id="PR01607">
    <property type="entry name" value="APYRASEFAMLY"/>
</dbReference>
<dbReference type="PANTHER" id="PTHR11575:SF6">
    <property type="entry name" value="2',3'-CYCLIC-NUCLEOTIDE 2'-PHOSPHODIESTERASE_3'-NUCLEOTIDASE"/>
    <property type="match status" value="1"/>
</dbReference>
<dbReference type="SUPFAM" id="SSF55816">
    <property type="entry name" value="5'-nucleotidase (syn. UDP-sugar hydrolase), C-terminal domain"/>
    <property type="match status" value="1"/>
</dbReference>
<proteinExistence type="inferred from homology"/>
<dbReference type="STRING" id="321763.SAMN04488692_10365"/>
<organism evidence="5 6">
    <name type="scientific">Halarsenatibacter silvermanii</name>
    <dbReference type="NCBI Taxonomy" id="321763"/>
    <lineage>
        <taxon>Bacteria</taxon>
        <taxon>Bacillati</taxon>
        <taxon>Bacillota</taxon>
        <taxon>Clostridia</taxon>
        <taxon>Halanaerobiales</taxon>
        <taxon>Halarsenatibacteraceae</taxon>
        <taxon>Halarsenatibacter</taxon>
    </lineage>
</organism>
<evidence type="ECO:0000313" key="6">
    <source>
        <dbReference type="Proteomes" id="UP000199476"/>
    </source>
</evidence>
<dbReference type="InterPro" id="IPR008334">
    <property type="entry name" value="5'-Nucleotdase_C"/>
</dbReference>
<dbReference type="Proteomes" id="UP000199476">
    <property type="component" value="Unassembled WGS sequence"/>
</dbReference>
<keyword evidence="1" id="KW-0732">Signal</keyword>
<evidence type="ECO:0000256" key="2">
    <source>
        <dbReference type="RuleBase" id="RU362119"/>
    </source>
</evidence>
<dbReference type="SUPFAM" id="SSF56300">
    <property type="entry name" value="Metallo-dependent phosphatases"/>
    <property type="match status" value="1"/>
</dbReference>
<keyword evidence="2" id="KW-0378">Hydrolase</keyword>
<dbReference type="RefSeq" id="WP_089758217.1">
    <property type="nucleotide sequence ID" value="NZ_FNGO01000003.1"/>
</dbReference>
<evidence type="ECO:0000259" key="4">
    <source>
        <dbReference type="Pfam" id="PF02872"/>
    </source>
</evidence>
<dbReference type="Pfam" id="PF00149">
    <property type="entry name" value="Metallophos"/>
    <property type="match status" value="1"/>
</dbReference>
<dbReference type="GO" id="GO:0030288">
    <property type="term" value="C:outer membrane-bounded periplasmic space"/>
    <property type="evidence" value="ECO:0007669"/>
    <property type="project" value="TreeGrafter"/>
</dbReference>
<evidence type="ECO:0000256" key="1">
    <source>
        <dbReference type="ARBA" id="ARBA00022729"/>
    </source>
</evidence>
<evidence type="ECO:0000259" key="3">
    <source>
        <dbReference type="Pfam" id="PF00149"/>
    </source>
</evidence>
<sequence>MSNSENVDIFEKDISRRDFIATSGKVVAGALLASTGLQHLSGEVQADGTDSFTIFATTDEHQYILPYNYMEDETAENIGLSKAMTLFEEEAAARDNYMLLSAGDTIQGSMIGNLEFDVDPLEEGETQRIVEIFNEMGYEAAAVGNHELQDFGMNFFEHAVEGAEFPWLAANIRLAGTDEYYVDPYTIIEREFDGETVKFGLIGFVPPQTEKWGRDWVEGELEFDDIVPSAEKVLPEVREKADIVIALAHTGLDDSPVDSDAAREDAAAHLAQLNGFDAIICGHDHNFFPGDYDWMEMEVVNNNLGLIDGLPVVMAGSWGDSLGVIDLELMKQNGQWRIGEAGVKLRKTDENIESHPRVEEMAEDVHEATLEYVRTPIGSTDLAITSFFARVADNPVTQIVNDAQLWWAHNSAELTEGEFADLPILSASAPFQAGREDPEYFTDVRAGDVTIGDVADIYIYDNELRVMKVNGEEIIEWLERSAENFNRIDPDYEGTQDLIDGTFSAYNYDVIDGIEYEIDVTQPEGERIVNAAYEGELLSADQEFLVITNDYRAGGGGGFPPTERHDPIYAPSGLVNREIIIDYIEEHAPIAPEPTDNWRIKPVEVAGTVHFRSHPEAMEVTVPQLEGKVEFVETDEEGMGVYEIDIARI</sequence>
<dbReference type="Pfam" id="PF02872">
    <property type="entry name" value="5_nucleotid_C"/>
    <property type="match status" value="1"/>
</dbReference>
<dbReference type="Gene3D" id="3.60.21.10">
    <property type="match status" value="1"/>
</dbReference>
<dbReference type="GO" id="GO:0000166">
    <property type="term" value="F:nucleotide binding"/>
    <property type="evidence" value="ECO:0007669"/>
    <property type="project" value="UniProtKB-KW"/>
</dbReference>
<dbReference type="Gene3D" id="3.90.780.10">
    <property type="entry name" value="5'-Nucleotidase, C-terminal domain"/>
    <property type="match status" value="1"/>
</dbReference>
<dbReference type="AlphaFoldDB" id="A0A1G9IUQ3"/>
<feature type="domain" description="5'-Nucleotidase C-terminal" evidence="4">
    <location>
        <begin position="386"/>
        <end position="560"/>
    </location>
</feature>
<dbReference type="PROSITE" id="PS51318">
    <property type="entry name" value="TAT"/>
    <property type="match status" value="1"/>
</dbReference>
<dbReference type="GO" id="GO:0016787">
    <property type="term" value="F:hydrolase activity"/>
    <property type="evidence" value="ECO:0007669"/>
    <property type="project" value="UniProtKB-KW"/>
</dbReference>